<reference evidence="1" key="1">
    <citation type="submission" date="2007-07" db="EMBL/GenBank/DDBJ databases">
        <title>PCAP assembly of the Caenorhabditis remanei genome.</title>
        <authorList>
            <consortium name="The Caenorhabditis remanei Sequencing Consortium"/>
            <person name="Wilson R.K."/>
        </authorList>
    </citation>
    <scope>NUCLEOTIDE SEQUENCE [LARGE SCALE GENOMIC DNA]</scope>
    <source>
        <strain evidence="1">PB4641</strain>
    </source>
</reference>
<dbReference type="Gene3D" id="3.40.395.10">
    <property type="entry name" value="Adenoviral Proteinase, Chain A"/>
    <property type="match status" value="1"/>
</dbReference>
<dbReference type="AlphaFoldDB" id="E3N9J0"/>
<proteinExistence type="predicted"/>
<accession>E3N9J0</accession>
<dbReference type="OrthoDB" id="6134518at2759"/>
<dbReference type="eggNOG" id="ENOG502R501">
    <property type="taxonomic scope" value="Eukaryota"/>
</dbReference>
<dbReference type="EMBL" id="DS268566">
    <property type="protein sequence ID" value="EFO90337.1"/>
    <property type="molecule type" value="Genomic_DNA"/>
</dbReference>
<dbReference type="HOGENOM" id="CLU_021608_0_0_1"/>
<dbReference type="STRING" id="31234.E3N9J0"/>
<organism evidence="2">
    <name type="scientific">Caenorhabditis remanei</name>
    <name type="common">Caenorhabditis vulgaris</name>
    <dbReference type="NCBI Taxonomy" id="31234"/>
    <lineage>
        <taxon>Eukaryota</taxon>
        <taxon>Metazoa</taxon>
        <taxon>Ecdysozoa</taxon>
        <taxon>Nematoda</taxon>
        <taxon>Chromadorea</taxon>
        <taxon>Rhabditida</taxon>
        <taxon>Rhabditina</taxon>
        <taxon>Rhabditomorpha</taxon>
        <taxon>Rhabditoidea</taxon>
        <taxon>Rhabditidae</taxon>
        <taxon>Peloderinae</taxon>
        <taxon>Caenorhabditis</taxon>
    </lineage>
</organism>
<evidence type="ECO:0000313" key="1">
    <source>
        <dbReference type="EMBL" id="EFO90337.1"/>
    </source>
</evidence>
<dbReference type="InParanoid" id="E3N9J0"/>
<protein>
    <submittedName>
        <fullName evidence="1">Uncharacterized protein</fullName>
    </submittedName>
</protein>
<dbReference type="Proteomes" id="UP000008281">
    <property type="component" value="Unassembled WGS sequence"/>
</dbReference>
<keyword evidence="2" id="KW-1185">Reference proteome</keyword>
<name>E3N9J0_CAERE</name>
<dbReference type="PANTHER" id="PTHR36159:SF1">
    <property type="entry name" value="RETROVIRUS-RELATED POL POLYPROTEIN FROM TRANSPOSON 412-LIKE PROTEIN"/>
    <property type="match status" value="1"/>
</dbReference>
<gene>
    <name evidence="1" type="ORF">CRE_29161</name>
</gene>
<sequence length="752" mass="85196">MAKLMSNKSAPSAPSNLCIFDTPPSQVAFNKGQWMTYTPTNPVDSGTSYTFNVHDSAHFFQLNKTYVSFKLSLKNVEAATNGVDANVISHTNFIGATFFNQVKLFFNNVIVYDSNNYDYKSYIHTLFGENGDTKGGLLTAAGWCDPDGSQDGRILSSTKELDVCAPVLLEVFQTEKLLVPHVNITLTFYRNSDEFCLEAAKATKAQLEISDLKLHMRAIDVVSSAAIALENRLRTTPALYPFTISKVKIISIPEGRLDLPFNTIYHDIIPRRIIIGLLNPENSVTKDSLNFDHNHVSEIQLDAGGVMYPPQPINCDFSNKNYAEAFTRMYEELGCVSNKSCPKISYKMFRTGYTFFVFNISPIDTSNAWELQKSGSTQLKMRFSQKTPKGGLNAIVLSQFDASYEVDGFRNVVCVDVNLANHLMEKFGRLAFSTPNQTRTMNYHLLDLNILKMWNGCNGLSVDLTSELSLDATPRNHYFVNMIIPKPPAKRRFVCVQRYFEEKYEISLNQPNSPLLRDSKFLSTCRQTRESFGGVFPSDHHPIISRRPCSFIWNTAPSTEEGEHWVALWIDDRNYGYFFDSSGCDPQTEFLDFFTKNCVKWTKVIQFPIQGLLSNVCGYHCIYFLLRKTRKHGNKGIRSPFSRNLAKNDEFVVNPSILKNFLRSHFNMFDQPEEVPLPPDSLEPQIPEPDIPNQQAPQPTVMNQTPIYTPLPQYVSHPNMLPLLEDAFKTMTLIGTVKIYKDAHSKYHVASG</sequence>
<evidence type="ECO:0000313" key="2">
    <source>
        <dbReference type="Proteomes" id="UP000008281"/>
    </source>
</evidence>
<dbReference type="PANTHER" id="PTHR36159">
    <property type="entry name" value="PROTEIN CBG23766"/>
    <property type="match status" value="1"/>
</dbReference>